<accession>A0ABU8NJV2</accession>
<name>A0ABU8NJV2_9SPHI</name>
<dbReference type="SUPFAM" id="SSF53448">
    <property type="entry name" value="Nucleotide-diphospho-sugar transferases"/>
    <property type="match status" value="1"/>
</dbReference>
<gene>
    <name evidence="1" type="ORF">WAE58_08840</name>
</gene>
<dbReference type="Pfam" id="PF05704">
    <property type="entry name" value="Caps_synth"/>
    <property type="match status" value="1"/>
</dbReference>
<dbReference type="Proteomes" id="UP001378956">
    <property type="component" value="Unassembled WGS sequence"/>
</dbReference>
<dbReference type="RefSeq" id="WP_288879311.1">
    <property type="nucleotide sequence ID" value="NZ_CBFGNQ010000002.1"/>
</dbReference>
<dbReference type="EMBL" id="JBBEUB010000002">
    <property type="protein sequence ID" value="MEJ2902532.1"/>
    <property type="molecule type" value="Genomic_DNA"/>
</dbReference>
<dbReference type="InterPro" id="IPR008441">
    <property type="entry name" value="AfumC-like_glycosyl_Trfase"/>
</dbReference>
<organism evidence="1 2">
    <name type="scientific">Pedobacter panaciterrae</name>
    <dbReference type="NCBI Taxonomy" id="363849"/>
    <lineage>
        <taxon>Bacteria</taxon>
        <taxon>Pseudomonadati</taxon>
        <taxon>Bacteroidota</taxon>
        <taxon>Sphingobacteriia</taxon>
        <taxon>Sphingobacteriales</taxon>
        <taxon>Sphingobacteriaceae</taxon>
        <taxon>Pedobacter</taxon>
    </lineage>
</organism>
<keyword evidence="2" id="KW-1185">Reference proteome</keyword>
<evidence type="ECO:0000313" key="2">
    <source>
        <dbReference type="Proteomes" id="UP001378956"/>
    </source>
</evidence>
<dbReference type="InterPro" id="IPR029044">
    <property type="entry name" value="Nucleotide-diphossugar_trans"/>
</dbReference>
<sequence length="249" mass="28879">MANLKKKNLPVWLYWEGDLPEWIRACQKTVFAHVENVQLLTPERFNELRDSDLDIKLNDLYVAHRADFIRAFLLKKFGGLWIDSDCVVIKSIQPLMDILNMYEFMGYRERSGEVTNNFMGASLNSNIASGYYNRVCQILRSGQPIEWLTIGSQALTATLNEGKTSWYELKVEQIQPICWSNPAAFFQKASDDVHQQMLNPNSYCYMVSANMVRGYLEENQYPNILDEDTFFSYLLRTSETNKKTKSTFA</sequence>
<dbReference type="Gene3D" id="3.90.550.20">
    <property type="match status" value="1"/>
</dbReference>
<protein>
    <submittedName>
        <fullName evidence="1">Capsular polysaccharide synthesis protein</fullName>
    </submittedName>
</protein>
<reference evidence="1 2" key="1">
    <citation type="submission" date="2024-03" db="EMBL/GenBank/DDBJ databases">
        <title>Sequence of Lycoming College Course Isolates.</title>
        <authorList>
            <person name="Plotts O."/>
            <person name="Newman J."/>
        </authorList>
    </citation>
    <scope>NUCLEOTIDE SEQUENCE [LARGE SCALE GENOMIC DNA]</scope>
    <source>
        <strain evidence="1 2">CJB-3</strain>
    </source>
</reference>
<evidence type="ECO:0000313" key="1">
    <source>
        <dbReference type="EMBL" id="MEJ2902532.1"/>
    </source>
</evidence>
<proteinExistence type="predicted"/>
<comment type="caution">
    <text evidence="1">The sequence shown here is derived from an EMBL/GenBank/DDBJ whole genome shotgun (WGS) entry which is preliminary data.</text>
</comment>